<sequence>LVALLLTLQTVEEELSASPWAGLILAAMKVCFAVGNITSVVNIKKNGKKSPPKKQKQISWICFYFTKGEDTNANKPSFYEGTEQQIGRQEHNSLIWESGATVSTRIHPK</sequence>
<keyword evidence="1" id="KW-0472">Membrane</keyword>
<evidence type="ECO:0000313" key="2">
    <source>
        <dbReference type="EMBL" id="MEQ2288976.1"/>
    </source>
</evidence>
<reference evidence="2 3" key="1">
    <citation type="submission" date="2021-06" db="EMBL/GenBank/DDBJ databases">
        <authorList>
            <person name="Palmer J.M."/>
        </authorList>
    </citation>
    <scope>NUCLEOTIDE SEQUENCE [LARGE SCALE GENOMIC DNA]</scope>
    <source>
        <strain evidence="2 3">AS_MEX2019</strain>
        <tissue evidence="2">Muscle</tissue>
    </source>
</reference>
<feature type="transmembrane region" description="Helical" evidence="1">
    <location>
        <begin position="20"/>
        <end position="43"/>
    </location>
</feature>
<feature type="non-terminal residue" evidence="2">
    <location>
        <position position="1"/>
    </location>
</feature>
<keyword evidence="3" id="KW-1185">Reference proteome</keyword>
<proteinExistence type="predicted"/>
<accession>A0ABV0Y609</accession>
<comment type="caution">
    <text evidence="2">The sequence shown here is derived from an EMBL/GenBank/DDBJ whole genome shotgun (WGS) entry which is preliminary data.</text>
</comment>
<protein>
    <submittedName>
        <fullName evidence="2">Uncharacterized protein</fullName>
    </submittedName>
</protein>
<evidence type="ECO:0000313" key="3">
    <source>
        <dbReference type="Proteomes" id="UP001469553"/>
    </source>
</evidence>
<evidence type="ECO:0000256" key="1">
    <source>
        <dbReference type="SAM" id="Phobius"/>
    </source>
</evidence>
<name>A0ABV0Y609_9TELE</name>
<gene>
    <name evidence="2" type="ORF">AMECASPLE_028498</name>
</gene>
<dbReference type="Proteomes" id="UP001469553">
    <property type="component" value="Unassembled WGS sequence"/>
</dbReference>
<keyword evidence="1" id="KW-1133">Transmembrane helix</keyword>
<dbReference type="EMBL" id="JAHRIP010021954">
    <property type="protein sequence ID" value="MEQ2288976.1"/>
    <property type="molecule type" value="Genomic_DNA"/>
</dbReference>
<organism evidence="2 3">
    <name type="scientific">Ameca splendens</name>
    <dbReference type="NCBI Taxonomy" id="208324"/>
    <lineage>
        <taxon>Eukaryota</taxon>
        <taxon>Metazoa</taxon>
        <taxon>Chordata</taxon>
        <taxon>Craniata</taxon>
        <taxon>Vertebrata</taxon>
        <taxon>Euteleostomi</taxon>
        <taxon>Actinopterygii</taxon>
        <taxon>Neopterygii</taxon>
        <taxon>Teleostei</taxon>
        <taxon>Neoteleostei</taxon>
        <taxon>Acanthomorphata</taxon>
        <taxon>Ovalentaria</taxon>
        <taxon>Atherinomorphae</taxon>
        <taxon>Cyprinodontiformes</taxon>
        <taxon>Goodeidae</taxon>
        <taxon>Ameca</taxon>
    </lineage>
</organism>
<keyword evidence="1" id="KW-0812">Transmembrane</keyword>